<evidence type="ECO:0000313" key="7">
    <source>
        <dbReference type="Proteomes" id="UP000318571"/>
    </source>
</evidence>
<dbReference type="InterPro" id="IPR000215">
    <property type="entry name" value="Serpin_fam"/>
</dbReference>
<evidence type="ECO:0000313" key="6">
    <source>
        <dbReference type="EMBL" id="TRY75714.1"/>
    </source>
</evidence>
<evidence type="ECO:0000256" key="4">
    <source>
        <dbReference type="SAM" id="MobiDB-lite"/>
    </source>
</evidence>
<organism evidence="6 7">
    <name type="scientific">Tigriopus californicus</name>
    <name type="common">Marine copepod</name>
    <dbReference type="NCBI Taxonomy" id="6832"/>
    <lineage>
        <taxon>Eukaryota</taxon>
        <taxon>Metazoa</taxon>
        <taxon>Ecdysozoa</taxon>
        <taxon>Arthropoda</taxon>
        <taxon>Crustacea</taxon>
        <taxon>Multicrustacea</taxon>
        <taxon>Hexanauplia</taxon>
        <taxon>Copepoda</taxon>
        <taxon>Harpacticoida</taxon>
        <taxon>Harpacticidae</taxon>
        <taxon>Tigriopus</taxon>
    </lineage>
</organism>
<feature type="region of interest" description="Disordered" evidence="4">
    <location>
        <begin position="368"/>
        <end position="399"/>
    </location>
</feature>
<reference evidence="6 7" key="1">
    <citation type="journal article" date="2018" name="Nat. Ecol. Evol.">
        <title>Genomic signatures of mitonuclear coevolution across populations of Tigriopus californicus.</title>
        <authorList>
            <person name="Barreto F.S."/>
            <person name="Watson E.T."/>
            <person name="Lima T.G."/>
            <person name="Willett C.S."/>
            <person name="Edmands S."/>
            <person name="Li W."/>
            <person name="Burton R.S."/>
        </authorList>
    </citation>
    <scope>NUCLEOTIDE SEQUENCE [LARGE SCALE GENOMIC DNA]</scope>
    <source>
        <strain evidence="6 7">San Diego</strain>
    </source>
</reference>
<dbReference type="SUPFAM" id="SSF56574">
    <property type="entry name" value="Serpins"/>
    <property type="match status" value="1"/>
</dbReference>
<keyword evidence="7" id="KW-1185">Reference proteome</keyword>
<evidence type="ECO:0000256" key="2">
    <source>
        <dbReference type="ARBA" id="ARBA00022690"/>
    </source>
</evidence>
<name>A0A553PDF8_TIGCA</name>
<dbReference type="InterPro" id="IPR036186">
    <property type="entry name" value="Serpin_sf"/>
</dbReference>
<keyword evidence="2" id="KW-0646">Protease inhibitor</keyword>
<dbReference type="Gene3D" id="3.30.497.10">
    <property type="entry name" value="Antithrombin, subunit I, domain 2"/>
    <property type="match status" value="1"/>
</dbReference>
<dbReference type="InterPro" id="IPR023796">
    <property type="entry name" value="Serpin_dom"/>
</dbReference>
<dbReference type="PANTHER" id="PTHR11461">
    <property type="entry name" value="SERINE PROTEASE INHIBITOR, SERPIN"/>
    <property type="match status" value="1"/>
</dbReference>
<protein>
    <recommendedName>
        <fullName evidence="5">Serpin domain-containing protein</fullName>
    </recommendedName>
</protein>
<dbReference type="Proteomes" id="UP000318571">
    <property type="component" value="Chromosome 2"/>
</dbReference>
<evidence type="ECO:0000256" key="3">
    <source>
        <dbReference type="ARBA" id="ARBA00022900"/>
    </source>
</evidence>
<keyword evidence="3" id="KW-0722">Serine protease inhibitor</keyword>
<feature type="domain" description="Serpin" evidence="5">
    <location>
        <begin position="60"/>
        <end position="367"/>
    </location>
</feature>
<dbReference type="GO" id="GO:0004867">
    <property type="term" value="F:serine-type endopeptidase inhibitor activity"/>
    <property type="evidence" value="ECO:0007669"/>
    <property type="project" value="UniProtKB-KW"/>
</dbReference>
<accession>A0A553PDF8</accession>
<dbReference type="PANTHER" id="PTHR11461:SF211">
    <property type="entry name" value="GH10112P-RELATED"/>
    <property type="match status" value="1"/>
</dbReference>
<dbReference type="AlphaFoldDB" id="A0A553PDF8"/>
<dbReference type="Gene3D" id="2.30.39.10">
    <property type="entry name" value="Alpha-1-antitrypsin, domain 1"/>
    <property type="match status" value="1"/>
</dbReference>
<comment type="caution">
    <text evidence="6">The sequence shown here is derived from an EMBL/GenBank/DDBJ whole genome shotgun (WGS) entry which is preliminary data.</text>
</comment>
<evidence type="ECO:0000259" key="5">
    <source>
        <dbReference type="Pfam" id="PF00079"/>
    </source>
</evidence>
<sequence length="399" mass="44792">MAVLIQATGVLARSAEHQQRIEEVRCYVLSATSRLSESVLRVPRRRKTHRHLVNPLLVDPPLMETRRRIFADMDLQADVNYTRRAFCWYDFEITNLNLANQESAATSIQDWMSTQVKAIQSHLAIPIDSHTMPKNDIVSTKTKAVVLSTIGLNIPWREDLFPATKTRTHDFHLNAKEKVTIPMLRSIPGNFNILQTQLFVSVAVPLSRNLSHIGGGSLILVRPHNHSLIEQIRDDLFQTSVQLHAFMENAKNAKLINTTLVVPRLSLPISQEWISRATQVNKNQSLTQEGNQDEANMILLGGTVQVRQDVWLYFQENTRPPHVPDSTLRPSAANESLESEEFHLDVPFLFVLALDIDVVAFGQVSNPQGGSKITSVPTKGTNKPTEPSPAPSWLQSIFG</sequence>
<dbReference type="GO" id="GO:0005615">
    <property type="term" value="C:extracellular space"/>
    <property type="evidence" value="ECO:0007669"/>
    <property type="project" value="InterPro"/>
</dbReference>
<proteinExistence type="inferred from homology"/>
<dbReference type="InterPro" id="IPR042185">
    <property type="entry name" value="Serpin_sf_2"/>
</dbReference>
<evidence type="ECO:0000256" key="1">
    <source>
        <dbReference type="ARBA" id="ARBA00009500"/>
    </source>
</evidence>
<comment type="similarity">
    <text evidence="1">Belongs to the serpin family.</text>
</comment>
<dbReference type="Pfam" id="PF00079">
    <property type="entry name" value="Serpin"/>
    <property type="match status" value="1"/>
</dbReference>
<dbReference type="EMBL" id="VCGU01000005">
    <property type="protein sequence ID" value="TRY75714.1"/>
    <property type="molecule type" value="Genomic_DNA"/>
</dbReference>
<feature type="compositionally biased region" description="Polar residues" evidence="4">
    <location>
        <begin position="368"/>
        <end position="385"/>
    </location>
</feature>
<gene>
    <name evidence="6" type="ORF">TCAL_08540</name>
</gene>
<dbReference type="InterPro" id="IPR042178">
    <property type="entry name" value="Serpin_sf_1"/>
</dbReference>